<dbReference type="EMBL" id="MU032348">
    <property type="protein sequence ID" value="KAF3764770.1"/>
    <property type="molecule type" value="Genomic_DNA"/>
</dbReference>
<protein>
    <submittedName>
        <fullName evidence="1">Uncharacterized protein</fullName>
    </submittedName>
</protein>
<comment type="caution">
    <text evidence="1">The sequence shown here is derived from an EMBL/GenBank/DDBJ whole genome shotgun (WGS) entry which is preliminary data.</text>
</comment>
<dbReference type="RefSeq" id="XP_040775731.1">
    <property type="nucleotide sequence ID" value="XM_040917337.1"/>
</dbReference>
<name>A0A9P4Y1M1_CRYP1</name>
<dbReference type="AlphaFoldDB" id="A0A9P4Y1M1"/>
<gene>
    <name evidence="1" type="ORF">M406DRAFT_260056</name>
</gene>
<sequence>SSSTLFEGTVDERAVYLGPWEVIESDPRRVAWQCSHQGETLEQFLPMGLSSQVQPVTLHAQHRPYSDPAEMELYVIFREPQRVRYTAADGTVVHDEVMEVKYEFTSLDGSAGFQGDLRRQDLVDYFDVDVVFSDTHGRTDSLTGAVRGLVTIQRIKVWRDRLSMCHCITFYSNRPSSRRERRYREYHVADFHEELKSRDDKHRECRLGAIGRRGSAPNAVRARSFSISSPTSWDYRRFMKLWADCHAADSEFRGSLLPRDHVELPSPAIRAREAFEPDATGMVFRSLPEDLETLNEATR</sequence>
<dbReference type="OrthoDB" id="4583914at2759"/>
<dbReference type="GeneID" id="63834466"/>
<organism evidence="1 2">
    <name type="scientific">Cryphonectria parasitica (strain ATCC 38755 / EP155)</name>
    <dbReference type="NCBI Taxonomy" id="660469"/>
    <lineage>
        <taxon>Eukaryota</taxon>
        <taxon>Fungi</taxon>
        <taxon>Dikarya</taxon>
        <taxon>Ascomycota</taxon>
        <taxon>Pezizomycotina</taxon>
        <taxon>Sordariomycetes</taxon>
        <taxon>Sordariomycetidae</taxon>
        <taxon>Diaporthales</taxon>
        <taxon>Cryphonectriaceae</taxon>
        <taxon>Cryphonectria-Endothia species complex</taxon>
        <taxon>Cryphonectria</taxon>
    </lineage>
</organism>
<evidence type="ECO:0000313" key="1">
    <source>
        <dbReference type="EMBL" id="KAF3764770.1"/>
    </source>
</evidence>
<feature type="non-terminal residue" evidence="1">
    <location>
        <position position="1"/>
    </location>
</feature>
<reference evidence="1" key="1">
    <citation type="journal article" date="2020" name="Phytopathology">
        <title>Genome sequence of the chestnut blight fungus Cryphonectria parasitica EP155: A fundamental resource for an archetypical invasive plant pathogen.</title>
        <authorList>
            <person name="Crouch J.A."/>
            <person name="Dawe A."/>
            <person name="Aerts A."/>
            <person name="Barry K."/>
            <person name="Churchill A.C.L."/>
            <person name="Grimwood J."/>
            <person name="Hillman B."/>
            <person name="Milgroom M.G."/>
            <person name="Pangilinan J."/>
            <person name="Smith M."/>
            <person name="Salamov A."/>
            <person name="Schmutz J."/>
            <person name="Yadav J."/>
            <person name="Grigoriev I.V."/>
            <person name="Nuss D."/>
        </authorList>
    </citation>
    <scope>NUCLEOTIDE SEQUENCE</scope>
    <source>
        <strain evidence="1">EP155</strain>
    </source>
</reference>
<evidence type="ECO:0000313" key="2">
    <source>
        <dbReference type="Proteomes" id="UP000803844"/>
    </source>
</evidence>
<accession>A0A9P4Y1M1</accession>
<keyword evidence="2" id="KW-1185">Reference proteome</keyword>
<dbReference type="Proteomes" id="UP000803844">
    <property type="component" value="Unassembled WGS sequence"/>
</dbReference>
<proteinExistence type="predicted"/>